<reference evidence="1 2" key="1">
    <citation type="submission" date="2019-09" db="EMBL/GenBank/DDBJ databases">
        <authorList>
            <person name="Depoorter E."/>
        </authorList>
    </citation>
    <scope>NUCLEOTIDE SEQUENCE [LARGE SCALE GENOMIC DNA]</scope>
    <source>
        <strain evidence="1">LMG 24066</strain>
    </source>
</reference>
<comment type="caution">
    <text evidence="1">The sequence shown here is derived from an EMBL/GenBank/DDBJ whole genome shotgun (WGS) entry which is preliminary data.</text>
</comment>
<accession>A0A9Q9SGS1</accession>
<protein>
    <submittedName>
        <fullName evidence="1">GNAT family acetyltransferase</fullName>
    </submittedName>
</protein>
<dbReference type="AlphaFoldDB" id="A0A9Q9SGS1"/>
<dbReference type="EMBL" id="CABVPX010000007">
    <property type="protein sequence ID" value="VWB48948.1"/>
    <property type="molecule type" value="Genomic_DNA"/>
</dbReference>
<dbReference type="Proteomes" id="UP000494172">
    <property type="component" value="Unassembled WGS sequence"/>
</dbReference>
<name>A0A9Q9SGS1_9BURK</name>
<proteinExistence type="predicted"/>
<organism evidence="1 2">
    <name type="scientific">Burkholderia arboris</name>
    <dbReference type="NCBI Taxonomy" id="488730"/>
    <lineage>
        <taxon>Bacteria</taxon>
        <taxon>Pseudomonadati</taxon>
        <taxon>Pseudomonadota</taxon>
        <taxon>Betaproteobacteria</taxon>
        <taxon>Burkholderiales</taxon>
        <taxon>Burkholderiaceae</taxon>
        <taxon>Burkholderia</taxon>
        <taxon>Burkholderia cepacia complex</taxon>
    </lineage>
</organism>
<gene>
    <name evidence="1" type="ORF">BAR24066_02217</name>
</gene>
<evidence type="ECO:0000313" key="2">
    <source>
        <dbReference type="Proteomes" id="UP000494172"/>
    </source>
</evidence>
<sequence length="166" mass="19455">MRDRLERIGRFDPQRARDRLLASFAPAFCRFIEAGKACVRFDVVRPAADRWRRDHRSIAPEQQGKGIGAAVLRERFAEAGEHWMPVRVGALRDGDSNRFSERHGFVRADEAEWDIDYRREPRTAMTQRPRAVRGLKPGRKWKSSEELAFPPIWKTRRRPMLQRGCE</sequence>
<dbReference type="SUPFAM" id="SSF55729">
    <property type="entry name" value="Acyl-CoA N-acyltransferases (Nat)"/>
    <property type="match status" value="1"/>
</dbReference>
<dbReference type="Gene3D" id="3.40.630.30">
    <property type="match status" value="1"/>
</dbReference>
<evidence type="ECO:0000313" key="1">
    <source>
        <dbReference type="EMBL" id="VWB48948.1"/>
    </source>
</evidence>
<dbReference type="InterPro" id="IPR016181">
    <property type="entry name" value="Acyl_CoA_acyltransferase"/>
</dbReference>